<proteinExistence type="predicted"/>
<protein>
    <submittedName>
        <fullName evidence="1">Uncharacterized protein</fullName>
    </submittedName>
</protein>
<reference evidence="1" key="1">
    <citation type="submission" date="2020-11" db="EMBL/GenBank/DDBJ databases">
        <authorList>
            <person name="Tran Van P."/>
        </authorList>
    </citation>
    <scope>NUCLEOTIDE SEQUENCE</scope>
</reference>
<accession>A0A7R9EI75</accession>
<gene>
    <name evidence="1" type="ORF">TMSB3V08_LOCUS11132</name>
</gene>
<dbReference type="EMBL" id="OB797642">
    <property type="protein sequence ID" value="CAD7434481.1"/>
    <property type="molecule type" value="Genomic_DNA"/>
</dbReference>
<organism evidence="1">
    <name type="scientific">Timema monikensis</name>
    <dbReference type="NCBI Taxonomy" id="170555"/>
    <lineage>
        <taxon>Eukaryota</taxon>
        <taxon>Metazoa</taxon>
        <taxon>Ecdysozoa</taxon>
        <taxon>Arthropoda</taxon>
        <taxon>Hexapoda</taxon>
        <taxon>Insecta</taxon>
        <taxon>Pterygota</taxon>
        <taxon>Neoptera</taxon>
        <taxon>Polyneoptera</taxon>
        <taxon>Phasmatodea</taxon>
        <taxon>Timematodea</taxon>
        <taxon>Timematoidea</taxon>
        <taxon>Timematidae</taxon>
        <taxon>Timema</taxon>
    </lineage>
</organism>
<name>A0A7R9EI75_9NEOP</name>
<evidence type="ECO:0000313" key="1">
    <source>
        <dbReference type="EMBL" id="CAD7434481.1"/>
    </source>
</evidence>
<sequence>MLLFVAGEVGLAEAGEGGQIACSALQTSAAVISLTGRCRDVLSVAPHLRRTKSDYETGPFHSGLGRCRDVLSVVSHLRRTKSDYETGPFHSGLGRCRDVLSVAPHLRRTKSDYETDP</sequence>
<dbReference type="AlphaFoldDB" id="A0A7R9EI75"/>